<evidence type="ECO:0000259" key="18">
    <source>
        <dbReference type="PROSITE" id="PS51217"/>
    </source>
</evidence>
<evidence type="ECO:0000256" key="11">
    <source>
        <dbReference type="ARBA" id="ARBA00023204"/>
    </source>
</evidence>
<comment type="catalytic activity">
    <reaction evidence="13 15">
        <text>Couples ATP hydrolysis with the unwinding of duplex DNA by translocating in the 3'-5' direction.</text>
        <dbReference type="EC" id="5.6.2.4"/>
    </reaction>
</comment>
<dbReference type="InterPro" id="IPR014016">
    <property type="entry name" value="UvrD-like_ATP-bd"/>
</dbReference>
<evidence type="ECO:0000313" key="19">
    <source>
        <dbReference type="EMBL" id="ABC27138.1"/>
    </source>
</evidence>
<dbReference type="PROSITE" id="PS51198">
    <property type="entry name" value="UVRD_HELICASE_ATP_BIND"/>
    <property type="match status" value="1"/>
</dbReference>
<accession>Q2SQD6</accession>
<keyword evidence="10 15" id="KW-0238">DNA-binding</keyword>
<keyword evidence="5 15" id="KW-0378">Hydrolase</keyword>
<keyword evidence="9 15" id="KW-0460">Magnesium</keyword>
<comment type="miscellaneous">
    <text evidence="15">In the RecBCD complex, RecB has a slow 3'-5' helicase, an exonuclease activity and loads RecA onto ssDNA, RecD has a fast 5'-3' helicase activity, while RecC stimulates the ATPase and processivity of the RecB helicase and contributes to recognition of the Chi site.</text>
</comment>
<dbReference type="PROSITE" id="PS51217">
    <property type="entry name" value="UVRD_HELICASE_CTER"/>
    <property type="match status" value="1"/>
</dbReference>
<keyword evidence="1 15" id="KW-0540">Nuclease</keyword>
<dbReference type="InterPro" id="IPR011604">
    <property type="entry name" value="PDDEXK-like_dom_sf"/>
</dbReference>
<dbReference type="EC" id="3.1.11.5" evidence="15"/>
<reference evidence="19 20" key="1">
    <citation type="journal article" date="2005" name="Nucleic Acids Res.">
        <title>Genomic blueprint of Hahella chejuensis, a marine microbe producing an algicidal agent.</title>
        <authorList>
            <person name="Jeong H."/>
            <person name="Yim J.H."/>
            <person name="Lee C."/>
            <person name="Choi S.-H."/>
            <person name="Park Y.K."/>
            <person name="Yoon S.H."/>
            <person name="Hur C.-G."/>
            <person name="Kang H.-Y."/>
            <person name="Kim D."/>
            <person name="Lee H.H."/>
            <person name="Park K.H."/>
            <person name="Park S.-H."/>
            <person name="Park H.-S."/>
            <person name="Lee H.K."/>
            <person name="Oh T.K."/>
            <person name="Kim J.F."/>
        </authorList>
    </citation>
    <scope>NUCLEOTIDE SEQUENCE [LARGE SCALE GENOMIC DNA]</scope>
    <source>
        <strain evidence="19 20">KCTC 2396</strain>
    </source>
</reference>
<dbReference type="GO" id="GO:0016887">
    <property type="term" value="F:ATP hydrolysis activity"/>
    <property type="evidence" value="ECO:0007669"/>
    <property type="project" value="RHEA"/>
</dbReference>
<evidence type="ECO:0000313" key="20">
    <source>
        <dbReference type="Proteomes" id="UP000000238"/>
    </source>
</evidence>
<dbReference type="eggNOG" id="COG1074">
    <property type="taxonomic scope" value="Bacteria"/>
</dbReference>
<dbReference type="Gene3D" id="3.90.320.10">
    <property type="match status" value="1"/>
</dbReference>
<dbReference type="GO" id="GO:0008854">
    <property type="term" value="F:exodeoxyribonuclease V activity"/>
    <property type="evidence" value="ECO:0007669"/>
    <property type="project" value="UniProtKB-EC"/>
</dbReference>
<dbReference type="HAMAP" id="MF_01485">
    <property type="entry name" value="RecB"/>
    <property type="match status" value="1"/>
</dbReference>
<dbReference type="GO" id="GO:0000287">
    <property type="term" value="F:magnesium ion binding"/>
    <property type="evidence" value="ECO:0007669"/>
    <property type="project" value="UniProtKB-UniRule"/>
</dbReference>
<dbReference type="RefSeq" id="WP_011394215.1">
    <property type="nucleotide sequence ID" value="NC_007645.1"/>
</dbReference>
<sequence length="1181" mass="133233">MRPLDPIAIPLQGVQLIEASAGTGKTYTITTLYLRLLLERQLDVRQILVVTFTRAATEELRTRIRQRIREVMQTLQAPPETDIAEWLQPWRDPERNGDALALLQQALLNMDEASIFTIHGFCQRALQDNAFESGLLFDLRLQEDLGPLLQQAAEDTWRKLFYPDRLLAELAQAKWGEPADMLNGLRSYLAQGDLELIRPDVDPQALSHLAGALKAQWRQQGDDLTAAVREAAENKILGRAEKTYREDKLNDAILSLTIWSRTEEQMTLPPAAALFSQSVLDASVLKKAADKGLGAPQHAFFTALDQFLTQQTQLDAWLVGATLTAFKDVLQRLKTQAEILGFDDLIGSLKDALAAATGPQLRQALQRRYPVALIDEFQDTDPSQYRIFSSLYDAADGNATLFMIGDPKQAIYSFRGADIYAYLQAKQRTPQDNRYTMDTNWRSRKELVAAVNGLFEQCANPFLFAGDIEFIPVQAAGAADASVLTLDDVPVTPLQAWLLGREDGGKTISKDQARPQLAQITASEIANWLNLGECGRARLGERPLSAGDIAVLVRDNKQARIMSEKLSAVGVSSVFLTRESVYQSEEATDLLRLLRALLEPNDERRLRAALVTLSWGWTAAELETLARDEQRWENMLTSLHQLREEWQDAGFMPMFQKWLQNFSVAARLLGLPEGERRLTNLLQLAELLQQAGRDYPTPERLLAWYQGQLEQADGRGDEHQLRLESDEALVKIVTIHSSKGLEYPLVFLPFLGFGRSGKDDYLMCHDPEREHRLVLDLSGGDRLREQAERERLAEDLRLLYVALTRAKQLCVWAWGAVNEFQYAAMAWLLYGGATGSLTDWLTSLKNLDDTQLAEPLTRLAAQTDFYWSPAPEPVHQRHQPGEGAGQWRARSAQRTVEQNWRLSSYSQLAAGGGGRHSEEPLDEAEATLEVQPRLQPDVSDIFQFPKGAWAGQCFHHILENMPFQAESAEILHELTSHSLQQHGFGEEWVACVAEQLWQVVNTPLRQNGVTPFSLSQLDKANMQVEMEFLFPVTLIQQARLARFLADYSGSEAPVNLNVAANEGLMHGFIDLTFQHEGRFYIADYKGSWLGEKRESYAPDNLRNEILAHRYDLQYLIYTLALHRYLQRSLPAYDYETHFGGVYYLFLRGMHSQQQPELGVFFDRPSREAVAAFAEILQGEPA</sequence>
<dbReference type="InterPro" id="IPR000212">
    <property type="entry name" value="DNA_helicase_UvrD/REP"/>
</dbReference>
<dbReference type="Pfam" id="PF00580">
    <property type="entry name" value="UvrD-helicase"/>
    <property type="match status" value="1"/>
</dbReference>
<dbReference type="GO" id="GO:0043138">
    <property type="term" value="F:3'-5' DNA helicase activity"/>
    <property type="evidence" value="ECO:0007669"/>
    <property type="project" value="UniProtKB-UniRule"/>
</dbReference>
<organism evidence="19 20">
    <name type="scientific">Hahella chejuensis (strain KCTC 2396)</name>
    <dbReference type="NCBI Taxonomy" id="349521"/>
    <lineage>
        <taxon>Bacteria</taxon>
        <taxon>Pseudomonadati</taxon>
        <taxon>Pseudomonadota</taxon>
        <taxon>Gammaproteobacteria</taxon>
        <taxon>Oceanospirillales</taxon>
        <taxon>Hahellaceae</taxon>
        <taxon>Hahella</taxon>
    </lineage>
</organism>
<dbReference type="EMBL" id="CP000155">
    <property type="protein sequence ID" value="ABC27138.1"/>
    <property type="molecule type" value="Genomic_DNA"/>
</dbReference>
<dbReference type="Gene3D" id="1.10.486.10">
    <property type="entry name" value="PCRA, domain 4"/>
    <property type="match status" value="1"/>
</dbReference>
<comment type="domain">
    <text evidence="15">The N-terminal DNA-binding domain is a ssDNA-dependent ATPase and has ATP-dependent 3'-5' helicase function. This domain interacts with RecC.</text>
</comment>
<dbReference type="KEGG" id="hch:HCH_00223"/>
<dbReference type="Pfam" id="PF13361">
    <property type="entry name" value="UvrD_C"/>
    <property type="match status" value="1"/>
</dbReference>
<keyword evidence="12 15" id="KW-0413">Isomerase</keyword>
<comment type="function">
    <text evidence="15">A helicase/nuclease that prepares dsDNA breaks (DSB) for recombinational DNA repair. Binds to DSBs and unwinds DNA via a highly rapid and processive ATP-dependent bidirectional helicase activity. Unwinds dsDNA until it encounters a Chi (crossover hotspot instigator) sequence from the 3' direction. Cuts ssDNA a few nucleotides 3' to the Chi site. The properties and activities of the enzyme are changed at Chi. The Chi-altered holoenzyme produces a long 3'-ssDNA overhang and facilitates RecA-binding to the ssDNA for homologous DNA recombination and repair. Holoenzyme degrades any linearized DNA that is unable to undergo homologous recombination. In the holoenzyme this subunit contributes ATPase, 3'-5' helicase, exonuclease activity and loads RecA onto ssDNA.</text>
</comment>
<comment type="catalytic activity">
    <reaction evidence="14 15">
        <text>ATP + H2O = ADP + phosphate + H(+)</text>
        <dbReference type="Rhea" id="RHEA:13065"/>
        <dbReference type="ChEBI" id="CHEBI:15377"/>
        <dbReference type="ChEBI" id="CHEBI:15378"/>
        <dbReference type="ChEBI" id="CHEBI:30616"/>
        <dbReference type="ChEBI" id="CHEBI:43474"/>
        <dbReference type="ChEBI" id="CHEBI:456216"/>
        <dbReference type="EC" id="5.6.2.4"/>
    </reaction>
</comment>
<evidence type="ECO:0000256" key="4">
    <source>
        <dbReference type="ARBA" id="ARBA00022763"/>
    </source>
</evidence>
<evidence type="ECO:0000256" key="10">
    <source>
        <dbReference type="ARBA" id="ARBA00023125"/>
    </source>
</evidence>
<proteinExistence type="inferred from homology"/>
<dbReference type="Pfam" id="PF12705">
    <property type="entry name" value="PDDEXK_1"/>
    <property type="match status" value="1"/>
</dbReference>
<dbReference type="AlphaFoldDB" id="Q2SQD6"/>
<evidence type="ECO:0000256" key="13">
    <source>
        <dbReference type="ARBA" id="ARBA00034617"/>
    </source>
</evidence>
<keyword evidence="20" id="KW-1185">Reference proteome</keyword>
<dbReference type="SUPFAM" id="SSF52540">
    <property type="entry name" value="P-loop containing nucleoside triphosphate hydrolases"/>
    <property type="match status" value="1"/>
</dbReference>
<dbReference type="EC" id="5.6.2.4" evidence="15"/>
<feature type="binding site" evidence="16">
    <location>
        <begin position="19"/>
        <end position="26"/>
    </location>
    <ligand>
        <name>ATP</name>
        <dbReference type="ChEBI" id="CHEBI:30616"/>
    </ligand>
</feature>
<protein>
    <recommendedName>
        <fullName evidence="15">RecBCD enzyme subunit RecB</fullName>
        <ecNumber evidence="15">3.1.11.5</ecNumber>
        <ecNumber evidence="15">5.6.2.4</ecNumber>
    </recommendedName>
    <alternativeName>
        <fullName evidence="15">DNA 3'-5' helicase subunit RecB</fullName>
    </alternativeName>
    <alternativeName>
        <fullName evidence="15">Exonuclease V subunit RecB</fullName>
        <shortName evidence="15">ExoV subunit RecB</shortName>
    </alternativeName>
    <alternativeName>
        <fullName evidence="15">Helicase/nuclease RecBCD subunit RecB</fullName>
    </alternativeName>
</protein>
<dbReference type="Gene3D" id="3.40.50.300">
    <property type="entry name" value="P-loop containing nucleotide triphosphate hydrolases"/>
    <property type="match status" value="2"/>
</dbReference>
<evidence type="ECO:0000256" key="14">
    <source>
        <dbReference type="ARBA" id="ARBA00048988"/>
    </source>
</evidence>
<dbReference type="GO" id="GO:0003677">
    <property type="term" value="F:DNA binding"/>
    <property type="evidence" value="ECO:0007669"/>
    <property type="project" value="UniProtKB-UniRule"/>
</dbReference>
<keyword evidence="6 15" id="KW-0347">Helicase</keyword>
<dbReference type="InterPro" id="IPR014017">
    <property type="entry name" value="DNA_helicase_UvrD-like_C"/>
</dbReference>
<dbReference type="CDD" id="cd22352">
    <property type="entry name" value="RecB_C-like"/>
    <property type="match status" value="1"/>
</dbReference>
<comment type="cofactor">
    <cofactor evidence="15">
        <name>Mg(2+)</name>
        <dbReference type="ChEBI" id="CHEBI:18420"/>
    </cofactor>
    <text evidence="15">Binds 1 Mg(2+) ion per subunit.</text>
</comment>
<comment type="subunit">
    <text evidence="15">Heterotrimer of RecB, RecC and RecD. All subunits contribute to DNA-binding. Interacts with RecA.</text>
</comment>
<dbReference type="STRING" id="349521.HCH_00223"/>
<dbReference type="NCBIfam" id="TIGR00609">
    <property type="entry name" value="recB"/>
    <property type="match status" value="1"/>
</dbReference>
<keyword evidence="8 15" id="KW-0067">ATP-binding</keyword>
<evidence type="ECO:0000259" key="17">
    <source>
        <dbReference type="PROSITE" id="PS51198"/>
    </source>
</evidence>
<keyword evidence="3 15" id="KW-0547">Nucleotide-binding</keyword>
<evidence type="ECO:0000256" key="1">
    <source>
        <dbReference type="ARBA" id="ARBA00022722"/>
    </source>
</evidence>
<dbReference type="GO" id="GO:0000724">
    <property type="term" value="P:double-strand break repair via homologous recombination"/>
    <property type="evidence" value="ECO:0007669"/>
    <property type="project" value="UniProtKB-UniRule"/>
</dbReference>
<feature type="binding site" evidence="15">
    <location>
        <position position="955"/>
    </location>
    <ligand>
        <name>Mg(2+)</name>
        <dbReference type="ChEBI" id="CHEBI:18420"/>
    </ligand>
</feature>
<dbReference type="Proteomes" id="UP000000238">
    <property type="component" value="Chromosome"/>
</dbReference>
<dbReference type="SUPFAM" id="SSF52980">
    <property type="entry name" value="Restriction endonuclease-like"/>
    <property type="match status" value="1"/>
</dbReference>
<evidence type="ECO:0000256" key="2">
    <source>
        <dbReference type="ARBA" id="ARBA00022723"/>
    </source>
</evidence>
<evidence type="ECO:0000256" key="9">
    <source>
        <dbReference type="ARBA" id="ARBA00022842"/>
    </source>
</evidence>
<feature type="domain" description="UvrD-like helicase C-terminal" evidence="18">
    <location>
        <begin position="475"/>
        <end position="740"/>
    </location>
</feature>
<dbReference type="InterPro" id="IPR038726">
    <property type="entry name" value="PDDEXK_AddAB-type"/>
</dbReference>
<name>Q2SQD6_HAHCH</name>
<dbReference type="PANTHER" id="PTHR11070">
    <property type="entry name" value="UVRD / RECB / PCRA DNA HELICASE FAMILY MEMBER"/>
    <property type="match status" value="1"/>
</dbReference>
<keyword evidence="7 15" id="KW-0269">Exonuclease</keyword>
<dbReference type="GO" id="GO:0005524">
    <property type="term" value="F:ATP binding"/>
    <property type="evidence" value="ECO:0007669"/>
    <property type="project" value="UniProtKB-UniRule"/>
</dbReference>
<gene>
    <name evidence="15 19" type="primary">recB</name>
    <name evidence="19" type="ordered locus">HCH_00223</name>
</gene>
<feature type="active site" description="For nuclease activity" evidence="15">
    <location>
        <position position="1083"/>
    </location>
</feature>
<dbReference type="Gene3D" id="1.10.3170.10">
    <property type="entry name" value="Recbcd, chain B, domain 2"/>
    <property type="match status" value="1"/>
</dbReference>
<dbReference type="GO" id="GO:0005829">
    <property type="term" value="C:cytosol"/>
    <property type="evidence" value="ECO:0007669"/>
    <property type="project" value="TreeGrafter"/>
</dbReference>
<feature type="domain" description="UvrD-like helicase ATP-binding" evidence="17">
    <location>
        <begin position="1"/>
        <end position="444"/>
    </location>
</feature>
<feature type="region of interest" description="Nuclease activity, interacts with RecD and RecA" evidence="15">
    <location>
        <begin position="899"/>
        <end position="1181"/>
    </location>
</feature>
<keyword evidence="4 15" id="KW-0227">DNA damage</keyword>
<dbReference type="InterPro" id="IPR011335">
    <property type="entry name" value="Restrct_endonuc-II-like"/>
</dbReference>
<comment type="catalytic activity">
    <reaction evidence="15">
        <text>Exonucleolytic cleavage (in the presence of ATP) in either 5'- to 3'- or 3'- to 5'-direction to yield 5'-phosphooligonucleotides.</text>
        <dbReference type="EC" id="3.1.11.5"/>
    </reaction>
</comment>
<evidence type="ECO:0000256" key="12">
    <source>
        <dbReference type="ARBA" id="ARBA00023235"/>
    </source>
</evidence>
<feature type="binding site" evidence="15">
    <location>
        <position position="1070"/>
    </location>
    <ligand>
        <name>Mg(2+)</name>
        <dbReference type="ChEBI" id="CHEBI:18420"/>
    </ligand>
</feature>
<comment type="similarity">
    <text evidence="15">Belongs to the helicase family. UvrD subfamily.</text>
</comment>
<comment type="domain">
    <text evidence="15">The C-terminal domain has nuclease activity and interacts with RecD. It interacts with RecA, facilitating its loading onto ssDNA.</text>
</comment>
<keyword evidence="2 15" id="KW-0479">Metal-binding</keyword>
<evidence type="ECO:0000256" key="15">
    <source>
        <dbReference type="HAMAP-Rule" id="MF_01485"/>
    </source>
</evidence>
<feature type="region of interest" description="DNA-binding and helicase activity, interacts with RecC" evidence="15">
    <location>
        <begin position="1"/>
        <end position="853"/>
    </location>
</feature>
<evidence type="ECO:0000256" key="5">
    <source>
        <dbReference type="ARBA" id="ARBA00022801"/>
    </source>
</evidence>
<dbReference type="GO" id="GO:0009338">
    <property type="term" value="C:exodeoxyribonuclease V complex"/>
    <property type="evidence" value="ECO:0007669"/>
    <property type="project" value="TreeGrafter"/>
</dbReference>
<evidence type="ECO:0000256" key="8">
    <source>
        <dbReference type="ARBA" id="ARBA00022840"/>
    </source>
</evidence>
<evidence type="ECO:0000256" key="3">
    <source>
        <dbReference type="ARBA" id="ARBA00022741"/>
    </source>
</evidence>
<evidence type="ECO:0000256" key="7">
    <source>
        <dbReference type="ARBA" id="ARBA00022839"/>
    </source>
</evidence>
<dbReference type="HOGENOM" id="CLU_001114_6_0_6"/>
<evidence type="ECO:0000256" key="16">
    <source>
        <dbReference type="PROSITE-ProRule" id="PRU00560"/>
    </source>
</evidence>
<keyword evidence="11 15" id="KW-0234">DNA repair</keyword>
<dbReference type="PANTHER" id="PTHR11070:SF23">
    <property type="entry name" value="RECBCD ENZYME SUBUNIT RECB"/>
    <property type="match status" value="1"/>
</dbReference>
<feature type="binding site" evidence="15">
    <location>
        <position position="1083"/>
    </location>
    <ligand>
        <name>Mg(2+)</name>
        <dbReference type="ChEBI" id="CHEBI:18420"/>
    </ligand>
</feature>
<dbReference type="OrthoDB" id="9810135at2"/>
<dbReference type="InterPro" id="IPR027417">
    <property type="entry name" value="P-loop_NTPase"/>
</dbReference>
<dbReference type="InterPro" id="IPR004586">
    <property type="entry name" value="RecB"/>
</dbReference>
<evidence type="ECO:0000256" key="6">
    <source>
        <dbReference type="ARBA" id="ARBA00022806"/>
    </source>
</evidence>